<dbReference type="PANTHER" id="PTHR48228">
    <property type="entry name" value="SUCCINYL-COA--D-CITRAMALATE COA-TRANSFERASE"/>
    <property type="match status" value="1"/>
</dbReference>
<dbReference type="OrthoDB" id="5720311at2"/>
<gene>
    <name evidence="1" type="ORF">NS334_12905</name>
</gene>
<dbReference type="InterPro" id="IPR050509">
    <property type="entry name" value="CoA-transferase_III"/>
</dbReference>
<comment type="caution">
    <text evidence="1">The sequence shown here is derived from an EMBL/GenBank/DDBJ whole genome shotgun (WGS) entry which is preliminary data.</text>
</comment>
<organism evidence="1 2">
    <name type="scientific">Sphingomonas endophytica</name>
    <dbReference type="NCBI Taxonomy" id="869719"/>
    <lineage>
        <taxon>Bacteria</taxon>
        <taxon>Pseudomonadati</taxon>
        <taxon>Pseudomonadota</taxon>
        <taxon>Alphaproteobacteria</taxon>
        <taxon>Sphingomonadales</taxon>
        <taxon>Sphingomonadaceae</taxon>
        <taxon>Sphingomonas</taxon>
    </lineage>
</organism>
<dbReference type="RefSeq" id="WP_058756364.1">
    <property type="nucleotide sequence ID" value="NZ_LDTB01000055.1"/>
</dbReference>
<dbReference type="GO" id="GO:0003824">
    <property type="term" value="F:catalytic activity"/>
    <property type="evidence" value="ECO:0007669"/>
    <property type="project" value="InterPro"/>
</dbReference>
<dbReference type="PANTHER" id="PTHR48228:SF5">
    <property type="entry name" value="ALPHA-METHYLACYL-COA RACEMASE"/>
    <property type="match status" value="1"/>
</dbReference>
<dbReference type="Gene3D" id="3.30.1540.10">
    <property type="entry name" value="formyl-coa transferase, domain 3"/>
    <property type="match status" value="1"/>
</dbReference>
<evidence type="ECO:0000313" key="1">
    <source>
        <dbReference type="EMBL" id="KTT70296.1"/>
    </source>
</evidence>
<name>A0A147HZC9_9SPHN</name>
<keyword evidence="2" id="KW-1185">Reference proteome</keyword>
<evidence type="ECO:0000313" key="2">
    <source>
        <dbReference type="Proteomes" id="UP000074310"/>
    </source>
</evidence>
<dbReference type="InterPro" id="IPR044855">
    <property type="entry name" value="CoA-Trfase_III_dom3_sf"/>
</dbReference>
<protein>
    <submittedName>
        <fullName evidence="1">Carnitine dehydratase</fullName>
    </submittedName>
</protein>
<dbReference type="EMBL" id="LDTB01000055">
    <property type="protein sequence ID" value="KTT70296.1"/>
    <property type="molecule type" value="Genomic_DNA"/>
</dbReference>
<dbReference type="Gene3D" id="3.40.50.10540">
    <property type="entry name" value="Crotonobetainyl-coa:carnitine coa-transferase, domain 1"/>
    <property type="match status" value="1"/>
</dbReference>
<dbReference type="SUPFAM" id="SSF89796">
    <property type="entry name" value="CoA-transferase family III (CaiB/BaiF)"/>
    <property type="match status" value="1"/>
</dbReference>
<dbReference type="InterPro" id="IPR003673">
    <property type="entry name" value="CoA-Trfase_fam_III"/>
</dbReference>
<dbReference type="AlphaFoldDB" id="A0A147HZC9"/>
<accession>A0A147HZC9</accession>
<dbReference type="PATRIC" id="fig|869719.3.peg.2565"/>
<sequence length="352" mass="38028">MGALTGLRVVEFAGIGPGPHCAMMLADHGAEVIRIDREGGNGWPNPIMDRGRITMTLDIRTDAGRTAALDQCDRADVVIEGFRPGVMERLGLGPEVVLARNPALVYGRMTGWGQDGPLARRAGHDINYIALTGALDAIGEPGRRAIPPLNLVGDFGGGSMFLAFGILAALWERERSGQGQVVDAAIVDGVSHLMTMFTGLLPSGRLSLDRAHNMLGGSAPFYRTYKCADDREVAVGAIEPAFWSQLLDILGLTDAGLSQREQDWPKTTETLENTFLTAPRDHWIQLFRDTDACVTPVLSAQEATRDEHLTARNTFINQQNLPQATAAPRLSRTPSDVLPVFSSMLSESFPAL</sequence>
<reference evidence="1 2" key="1">
    <citation type="journal article" date="2016" name="Front. Microbiol.">
        <title>Genomic Resource of Rice Seed Associated Bacteria.</title>
        <authorList>
            <person name="Midha S."/>
            <person name="Bansal K."/>
            <person name="Sharma S."/>
            <person name="Kumar N."/>
            <person name="Patil P.P."/>
            <person name="Chaudhry V."/>
            <person name="Patil P.B."/>
        </authorList>
    </citation>
    <scope>NUCLEOTIDE SEQUENCE [LARGE SCALE GENOMIC DNA]</scope>
    <source>
        <strain evidence="1 2">NS334</strain>
    </source>
</reference>
<dbReference type="Pfam" id="PF02515">
    <property type="entry name" value="CoA_transf_3"/>
    <property type="match status" value="1"/>
</dbReference>
<dbReference type="InterPro" id="IPR023606">
    <property type="entry name" value="CoA-Trfase_III_dom_1_sf"/>
</dbReference>
<proteinExistence type="predicted"/>
<dbReference type="Proteomes" id="UP000074310">
    <property type="component" value="Unassembled WGS sequence"/>
</dbReference>